<proteinExistence type="predicted"/>
<dbReference type="Proteomes" id="UP000011910">
    <property type="component" value="Unassembled WGS sequence"/>
</dbReference>
<evidence type="ECO:0000313" key="1">
    <source>
        <dbReference type="EMBL" id="EMR02621.1"/>
    </source>
</evidence>
<dbReference type="STRING" id="1279009.ADICEAN_02220"/>
<reference evidence="1 2" key="1">
    <citation type="journal article" date="2013" name="Genome Announc.">
        <title>Draft Genome Sequence of Cesiribacter andamanensis Strain AMV16T, Isolated from a Soil Sample from a Mud Volcano in the Andaman Islands, India.</title>
        <authorList>
            <person name="Shivaji S."/>
            <person name="Ara S."/>
            <person name="Begum Z."/>
            <person name="Srinivas T.N."/>
            <person name="Singh A."/>
            <person name="Kumar Pinnaka A."/>
        </authorList>
    </citation>
    <scope>NUCLEOTIDE SEQUENCE [LARGE SCALE GENOMIC DNA]</scope>
    <source>
        <strain evidence="1 2">AMV16</strain>
    </source>
</reference>
<gene>
    <name evidence="1" type="ORF">ADICEAN_02220</name>
</gene>
<dbReference type="AlphaFoldDB" id="M7N5V5"/>
<dbReference type="Pfam" id="PF13030">
    <property type="entry name" value="DUF3891"/>
    <property type="match status" value="1"/>
</dbReference>
<protein>
    <submittedName>
        <fullName evidence="1">Uncharacterized protein</fullName>
    </submittedName>
</protein>
<organism evidence="1 2">
    <name type="scientific">Cesiribacter andamanensis AMV16</name>
    <dbReference type="NCBI Taxonomy" id="1279009"/>
    <lineage>
        <taxon>Bacteria</taxon>
        <taxon>Pseudomonadati</taxon>
        <taxon>Bacteroidota</taxon>
        <taxon>Cytophagia</taxon>
        <taxon>Cytophagales</taxon>
        <taxon>Cesiribacteraceae</taxon>
        <taxon>Cesiribacter</taxon>
    </lineage>
</organism>
<name>M7N5V5_9BACT</name>
<sequence>MIVNASKGGWEVIFQRAHELLAMQLGWHWRPEQRPHFWLETLAAIGDHDNEQDAWHGRDHLTKAGAPLISARRSFRCSRPQAL</sequence>
<accession>M7N5V5</accession>
<comment type="caution">
    <text evidence="1">The sequence shown here is derived from an EMBL/GenBank/DDBJ whole genome shotgun (WGS) entry which is preliminary data.</text>
</comment>
<keyword evidence="2" id="KW-1185">Reference proteome</keyword>
<dbReference type="InterPro" id="IPR024992">
    <property type="entry name" value="DUF3891"/>
</dbReference>
<evidence type="ECO:0000313" key="2">
    <source>
        <dbReference type="Proteomes" id="UP000011910"/>
    </source>
</evidence>
<dbReference type="EMBL" id="AODQ01000051">
    <property type="protein sequence ID" value="EMR02621.1"/>
    <property type="molecule type" value="Genomic_DNA"/>
</dbReference>